<name>A0ABP4NBQ0_9ACTN</name>
<evidence type="ECO:0000256" key="2">
    <source>
        <dbReference type="ARBA" id="ARBA00023125"/>
    </source>
</evidence>
<dbReference type="InterPro" id="IPR036388">
    <property type="entry name" value="WH-like_DNA-bd_sf"/>
</dbReference>
<dbReference type="CDD" id="cd06170">
    <property type="entry name" value="LuxR_C_like"/>
    <property type="match status" value="1"/>
</dbReference>
<keyword evidence="2" id="KW-0238">DNA-binding</keyword>
<dbReference type="PRINTS" id="PR00038">
    <property type="entry name" value="HTHLUXR"/>
</dbReference>
<dbReference type="PANTHER" id="PTHR44688:SF16">
    <property type="entry name" value="DNA-BINDING TRANSCRIPTIONAL ACTIVATOR DEVR_DOSR"/>
    <property type="match status" value="1"/>
</dbReference>
<organism evidence="5 6">
    <name type="scientific">Dactylosporangium maewongense</name>
    <dbReference type="NCBI Taxonomy" id="634393"/>
    <lineage>
        <taxon>Bacteria</taxon>
        <taxon>Bacillati</taxon>
        <taxon>Actinomycetota</taxon>
        <taxon>Actinomycetes</taxon>
        <taxon>Micromonosporales</taxon>
        <taxon>Micromonosporaceae</taxon>
        <taxon>Dactylosporangium</taxon>
    </lineage>
</organism>
<dbReference type="InterPro" id="IPR000792">
    <property type="entry name" value="Tscrpt_reg_LuxR_C"/>
</dbReference>
<dbReference type="Proteomes" id="UP001501470">
    <property type="component" value="Unassembled WGS sequence"/>
</dbReference>
<comment type="caution">
    <text evidence="5">The sequence shown here is derived from an EMBL/GenBank/DDBJ whole genome shotgun (WGS) entry which is preliminary data.</text>
</comment>
<proteinExistence type="predicted"/>
<dbReference type="SMART" id="SM00421">
    <property type="entry name" value="HTH_LUXR"/>
    <property type="match status" value="1"/>
</dbReference>
<dbReference type="Pfam" id="PF00196">
    <property type="entry name" value="GerE"/>
    <property type="match status" value="1"/>
</dbReference>
<keyword evidence="3" id="KW-0804">Transcription</keyword>
<keyword evidence="6" id="KW-1185">Reference proteome</keyword>
<dbReference type="InterPro" id="IPR016032">
    <property type="entry name" value="Sig_transdc_resp-reg_C-effctor"/>
</dbReference>
<dbReference type="PROSITE" id="PS50043">
    <property type="entry name" value="HTH_LUXR_2"/>
    <property type="match status" value="1"/>
</dbReference>
<evidence type="ECO:0000256" key="3">
    <source>
        <dbReference type="ARBA" id="ARBA00023163"/>
    </source>
</evidence>
<gene>
    <name evidence="5" type="ORF">GCM10009827_095200</name>
</gene>
<accession>A0ABP4NBQ0</accession>
<dbReference type="SUPFAM" id="SSF46894">
    <property type="entry name" value="C-terminal effector domain of the bipartite response regulators"/>
    <property type="match status" value="1"/>
</dbReference>
<reference evidence="6" key="1">
    <citation type="journal article" date="2019" name="Int. J. Syst. Evol. Microbiol.">
        <title>The Global Catalogue of Microorganisms (GCM) 10K type strain sequencing project: providing services to taxonomists for standard genome sequencing and annotation.</title>
        <authorList>
            <consortium name="The Broad Institute Genomics Platform"/>
            <consortium name="The Broad Institute Genome Sequencing Center for Infectious Disease"/>
            <person name="Wu L."/>
            <person name="Ma J."/>
        </authorList>
    </citation>
    <scope>NUCLEOTIDE SEQUENCE [LARGE SCALE GENOMIC DNA]</scope>
    <source>
        <strain evidence="6">JCM 15933</strain>
    </source>
</reference>
<dbReference type="RefSeq" id="WP_344511404.1">
    <property type="nucleotide sequence ID" value="NZ_BAAAQD010000028.1"/>
</dbReference>
<evidence type="ECO:0000259" key="4">
    <source>
        <dbReference type="PROSITE" id="PS50043"/>
    </source>
</evidence>
<evidence type="ECO:0000313" key="6">
    <source>
        <dbReference type="Proteomes" id="UP001501470"/>
    </source>
</evidence>
<feature type="domain" description="HTH luxR-type" evidence="4">
    <location>
        <begin position="127"/>
        <end position="192"/>
    </location>
</feature>
<dbReference type="EMBL" id="BAAAQD010000028">
    <property type="protein sequence ID" value="GAA1559160.1"/>
    <property type="molecule type" value="Genomic_DNA"/>
</dbReference>
<keyword evidence="1" id="KW-0805">Transcription regulation</keyword>
<dbReference type="PANTHER" id="PTHR44688">
    <property type="entry name" value="DNA-BINDING TRANSCRIPTIONAL ACTIVATOR DEVR_DOSR"/>
    <property type="match status" value="1"/>
</dbReference>
<evidence type="ECO:0000313" key="5">
    <source>
        <dbReference type="EMBL" id="GAA1559160.1"/>
    </source>
</evidence>
<evidence type="ECO:0000256" key="1">
    <source>
        <dbReference type="ARBA" id="ARBA00023015"/>
    </source>
</evidence>
<sequence length="198" mass="21551">MTTLRPTLEPEPEPLHAVLARLVHHVLNGPVAPTTRRLLHTASGGDPQLLRALVTSALADGTLVWQSGRWRWAPDLSQASRTTGLIEARAFTMKPDQLAALRTLTATGAEPFAAVTQALGDRTDPGDATDETRLTRREREVLTMLGSGLSTRGIAQRLCLSQRTVAKHQEKVYRKLGTSDRLTTVLRAQRLGLLKPGA</sequence>
<protein>
    <recommendedName>
        <fullName evidence="4">HTH luxR-type domain-containing protein</fullName>
    </recommendedName>
</protein>
<dbReference type="Gene3D" id="1.10.10.10">
    <property type="entry name" value="Winged helix-like DNA-binding domain superfamily/Winged helix DNA-binding domain"/>
    <property type="match status" value="1"/>
</dbReference>